<feature type="coiled-coil region" evidence="1">
    <location>
        <begin position="62"/>
        <end position="170"/>
    </location>
</feature>
<organism evidence="3 4">
    <name type="scientific">Pythium oligandrum</name>
    <name type="common">Mycoparasitic fungus</name>
    <dbReference type="NCBI Taxonomy" id="41045"/>
    <lineage>
        <taxon>Eukaryota</taxon>
        <taxon>Sar</taxon>
        <taxon>Stramenopiles</taxon>
        <taxon>Oomycota</taxon>
        <taxon>Peronosporomycetes</taxon>
        <taxon>Pythiales</taxon>
        <taxon>Pythiaceae</taxon>
        <taxon>Pythium</taxon>
    </lineage>
</organism>
<evidence type="ECO:0000256" key="1">
    <source>
        <dbReference type="SAM" id="Coils"/>
    </source>
</evidence>
<keyword evidence="4" id="KW-1185">Reference proteome</keyword>
<dbReference type="AlphaFoldDB" id="A0A8K1CHP4"/>
<accession>A0A8K1CHP4</accession>
<proteinExistence type="predicted"/>
<evidence type="ECO:0000313" key="4">
    <source>
        <dbReference type="Proteomes" id="UP000794436"/>
    </source>
</evidence>
<name>A0A8K1CHP4_PYTOL</name>
<dbReference type="Proteomes" id="UP000794436">
    <property type="component" value="Unassembled WGS sequence"/>
</dbReference>
<evidence type="ECO:0000256" key="2">
    <source>
        <dbReference type="SAM" id="MobiDB-lite"/>
    </source>
</evidence>
<sequence>MRCKSDGQLQRGKRSEWTNGNMPPTKEALMTKLATQHSEFLREYAELRRVAAVMETRATCADARLRELSVRLEERVEDASDERTGRIQELTQQNERMHAELAAIRIELVDRSRVIADQSCRITELEAELDRVKRSEEGLKAQRQHDQQQIKALRSSIRALERELISSTTNRR</sequence>
<keyword evidence="1" id="KW-0175">Coiled coil</keyword>
<dbReference type="EMBL" id="SPLM01000074">
    <property type="protein sequence ID" value="TMW62322.1"/>
    <property type="molecule type" value="Genomic_DNA"/>
</dbReference>
<reference evidence="3" key="1">
    <citation type="submission" date="2019-03" db="EMBL/GenBank/DDBJ databases">
        <title>Long read genome sequence of the mycoparasitic Pythium oligandrum ATCC 38472 isolated from sugarbeet rhizosphere.</title>
        <authorList>
            <person name="Gaulin E."/>
        </authorList>
    </citation>
    <scope>NUCLEOTIDE SEQUENCE</scope>
    <source>
        <strain evidence="3">ATCC 38472_TT</strain>
    </source>
</reference>
<comment type="caution">
    <text evidence="3">The sequence shown here is derived from an EMBL/GenBank/DDBJ whole genome shotgun (WGS) entry which is preliminary data.</text>
</comment>
<evidence type="ECO:0000313" key="3">
    <source>
        <dbReference type="EMBL" id="TMW62322.1"/>
    </source>
</evidence>
<gene>
    <name evidence="3" type="ORF">Poli38472_009815</name>
</gene>
<protein>
    <submittedName>
        <fullName evidence="3">Uncharacterized protein</fullName>
    </submittedName>
</protein>
<feature type="region of interest" description="Disordered" evidence="2">
    <location>
        <begin position="1"/>
        <end position="23"/>
    </location>
</feature>